<accession>L9XQ53</accession>
<keyword evidence="3" id="KW-1185">Reference proteome</keyword>
<gene>
    <name evidence="2" type="ORF">C489_17697</name>
</gene>
<dbReference type="EMBL" id="AOID01000053">
    <property type="protein sequence ID" value="ELY63905.1"/>
    <property type="molecule type" value="Genomic_DNA"/>
</dbReference>
<dbReference type="RefSeq" id="WP_006432641.1">
    <property type="nucleotide sequence ID" value="NZ_AOID01000053.1"/>
</dbReference>
<evidence type="ECO:0000256" key="1">
    <source>
        <dbReference type="SAM" id="MobiDB-lite"/>
    </source>
</evidence>
<evidence type="ECO:0000313" key="2">
    <source>
        <dbReference type="EMBL" id="ELY63905.1"/>
    </source>
</evidence>
<evidence type="ECO:0008006" key="4">
    <source>
        <dbReference type="Google" id="ProtNLM"/>
    </source>
</evidence>
<dbReference type="Proteomes" id="UP000011632">
    <property type="component" value="Unassembled WGS sequence"/>
</dbReference>
<name>L9XQ53_9EURY</name>
<dbReference type="AlphaFoldDB" id="L9XQ53"/>
<dbReference type="PATRIC" id="fig|1227496.3.peg.3566"/>
<reference evidence="2 3" key="1">
    <citation type="journal article" date="2014" name="PLoS Genet.">
        <title>Phylogenetically driven sequencing of extremely halophilic archaea reveals strategies for static and dynamic osmo-response.</title>
        <authorList>
            <person name="Becker E.A."/>
            <person name="Seitzer P.M."/>
            <person name="Tritt A."/>
            <person name="Larsen D."/>
            <person name="Krusor M."/>
            <person name="Yao A.I."/>
            <person name="Wu D."/>
            <person name="Madern D."/>
            <person name="Eisen J.A."/>
            <person name="Darling A.E."/>
            <person name="Facciotti M.T."/>
        </authorList>
    </citation>
    <scope>NUCLEOTIDE SEQUENCE [LARGE SCALE GENOMIC DNA]</scope>
    <source>
        <strain evidence="2 3">JCM 10478</strain>
    </source>
</reference>
<comment type="caution">
    <text evidence="2">The sequence shown here is derived from an EMBL/GenBank/DDBJ whole genome shotgun (WGS) entry which is preliminary data.</text>
</comment>
<sequence length="57" mass="5765">MRSQSDERDDTGDGTSPLPDCPRCGEPVAFVTATGPVTASASPCGCSVPPGLGQRDD</sequence>
<evidence type="ECO:0000313" key="3">
    <source>
        <dbReference type="Proteomes" id="UP000011632"/>
    </source>
</evidence>
<organism evidence="2 3">
    <name type="scientific">Natrinema versiforme JCM 10478</name>
    <dbReference type="NCBI Taxonomy" id="1227496"/>
    <lineage>
        <taxon>Archaea</taxon>
        <taxon>Methanobacteriati</taxon>
        <taxon>Methanobacteriota</taxon>
        <taxon>Stenosarchaea group</taxon>
        <taxon>Halobacteria</taxon>
        <taxon>Halobacteriales</taxon>
        <taxon>Natrialbaceae</taxon>
        <taxon>Natrinema</taxon>
    </lineage>
</organism>
<proteinExistence type="predicted"/>
<dbReference type="OrthoDB" id="193769at2157"/>
<protein>
    <recommendedName>
        <fullName evidence="4">Small CPxCG-related zinc finger protein</fullName>
    </recommendedName>
</protein>
<feature type="region of interest" description="Disordered" evidence="1">
    <location>
        <begin position="1"/>
        <end position="57"/>
    </location>
</feature>